<keyword evidence="1" id="KW-0479">Metal-binding</keyword>
<comment type="caution">
    <text evidence="4">The sequence shown here is derived from an EMBL/GenBank/DDBJ whole genome shotgun (WGS) entry which is preliminary data.</text>
</comment>
<evidence type="ECO:0000259" key="3">
    <source>
        <dbReference type="PROSITE" id="PS50119"/>
    </source>
</evidence>
<dbReference type="FunCoup" id="A0A151Z6S3">
    <property type="interactions" value="27"/>
</dbReference>
<evidence type="ECO:0000313" key="5">
    <source>
        <dbReference type="Proteomes" id="UP000076078"/>
    </source>
</evidence>
<dbReference type="GO" id="GO:0008270">
    <property type="term" value="F:zinc ion binding"/>
    <property type="evidence" value="ECO:0007669"/>
    <property type="project" value="UniProtKB-KW"/>
</dbReference>
<dbReference type="InParanoid" id="A0A151Z6S3"/>
<proteinExistence type="predicted"/>
<reference evidence="4 5" key="1">
    <citation type="submission" date="2015-12" db="EMBL/GenBank/DDBJ databases">
        <title>Dictyostelia acquired genes for synthesis and detection of signals that induce cell-type specialization by lateral gene transfer from prokaryotes.</title>
        <authorList>
            <person name="Gloeckner G."/>
            <person name="Schaap P."/>
        </authorList>
    </citation>
    <scope>NUCLEOTIDE SEQUENCE [LARGE SCALE GENOMIC DNA]</scope>
    <source>
        <strain evidence="4 5">TK</strain>
    </source>
</reference>
<dbReference type="OMA" id="NHCEHIN"/>
<name>A0A151Z6S3_TIELA</name>
<protein>
    <recommendedName>
        <fullName evidence="3">B box-type domain-containing protein</fullName>
    </recommendedName>
</protein>
<dbReference type="AlphaFoldDB" id="A0A151Z6S3"/>
<evidence type="ECO:0000256" key="2">
    <source>
        <dbReference type="SAM" id="MobiDB-lite"/>
    </source>
</evidence>
<feature type="region of interest" description="Disordered" evidence="2">
    <location>
        <begin position="160"/>
        <end position="187"/>
    </location>
</feature>
<keyword evidence="5" id="KW-1185">Reference proteome</keyword>
<feature type="compositionally biased region" description="Low complexity" evidence="2">
    <location>
        <begin position="160"/>
        <end position="186"/>
    </location>
</feature>
<evidence type="ECO:0000313" key="4">
    <source>
        <dbReference type="EMBL" id="KYQ89660.1"/>
    </source>
</evidence>
<dbReference type="PANTHER" id="PTHR32031:SF47">
    <property type="entry name" value="B BOX-TYPE DOMAIN-CONTAINING PROTEIN-RELATED"/>
    <property type="match status" value="1"/>
</dbReference>
<sequence length="497" mass="57568">MYCKCCKLCVCRKCISSHQSHKVVDYEDVFRELITDPIQLGTSLQNIANEKLKERQTSEDLFKNDVLQNHEKQLQIIDRCFRNLHDQLHIKEVQLKRELNSYLETNSEAYTTMISKIDFELNQSQQLGEQMHLLRDSTGSLNQHVNQLTLFQNYVYSLTQQPNTNNNNNNNNNQSLTNSTNNNNNNEKIEYQNYSVDEVELNKISELIQVVALSKLKNPVSYVMFYAKSGLLCYSFDSVNPNNGNSIKLITPSGTIGSPLYNGYYSVLPVVESQGKKRIFSFSYNRYYSMNLDTQNPQWSSTTTEVKSPASYINYVYDGKEHLYLLSGYSQMNILRTIYKFNIQLATYEEVGLLPIQSHLHSLAYYDNGVEPVVYIIGGYLKNQNLTRIDQYYCFSRNVSSLYDTKTFGINTIESGCFVTKLKSFYILSHDSTFYRIDCTTNTASPMAISPKPRNQMLTSVLYYDGNNTIFLIEYSCCFVYMYNLKDNTWKECTKFQ</sequence>
<dbReference type="PANTHER" id="PTHR32031">
    <property type="entry name" value="FNIP REPEAT-CONTAINING PROTEIN-RELATED-RELATED"/>
    <property type="match status" value="1"/>
</dbReference>
<keyword evidence="1" id="KW-0862">Zinc</keyword>
<dbReference type="Gene3D" id="2.120.10.80">
    <property type="entry name" value="Kelch-type beta propeller"/>
    <property type="match status" value="1"/>
</dbReference>
<feature type="domain" description="B box-type" evidence="3">
    <location>
        <begin position="1"/>
        <end position="26"/>
    </location>
</feature>
<keyword evidence="1" id="KW-0863">Zinc-finger</keyword>
<dbReference type="Proteomes" id="UP000076078">
    <property type="component" value="Unassembled WGS sequence"/>
</dbReference>
<accession>A0A151Z6S3</accession>
<dbReference type="InterPro" id="IPR015915">
    <property type="entry name" value="Kelch-typ_b-propeller"/>
</dbReference>
<evidence type="ECO:0000256" key="1">
    <source>
        <dbReference type="PROSITE-ProRule" id="PRU00024"/>
    </source>
</evidence>
<organism evidence="4 5">
    <name type="scientific">Tieghemostelium lacteum</name>
    <name type="common">Slime mold</name>
    <name type="synonym">Dictyostelium lacteum</name>
    <dbReference type="NCBI Taxonomy" id="361077"/>
    <lineage>
        <taxon>Eukaryota</taxon>
        <taxon>Amoebozoa</taxon>
        <taxon>Evosea</taxon>
        <taxon>Eumycetozoa</taxon>
        <taxon>Dictyostelia</taxon>
        <taxon>Dictyosteliales</taxon>
        <taxon>Raperosteliaceae</taxon>
        <taxon>Tieghemostelium</taxon>
    </lineage>
</organism>
<gene>
    <name evidence="4" type="ORF">DLAC_11782</name>
</gene>
<dbReference type="EMBL" id="LODT01000039">
    <property type="protein sequence ID" value="KYQ89660.1"/>
    <property type="molecule type" value="Genomic_DNA"/>
</dbReference>
<dbReference type="InterPro" id="IPR000315">
    <property type="entry name" value="Znf_B-box"/>
</dbReference>
<dbReference type="PROSITE" id="PS50119">
    <property type="entry name" value="ZF_BBOX"/>
    <property type="match status" value="1"/>
</dbReference>
<dbReference type="SUPFAM" id="SSF57845">
    <property type="entry name" value="B-box zinc-binding domain"/>
    <property type="match status" value="1"/>
</dbReference>
<dbReference type="SUPFAM" id="SSF117281">
    <property type="entry name" value="Kelch motif"/>
    <property type="match status" value="1"/>
</dbReference>
<dbReference type="InterPro" id="IPR052697">
    <property type="entry name" value="FNIP_repeat"/>
</dbReference>